<reference evidence="1" key="1">
    <citation type="submission" date="2022-10" db="EMBL/GenBank/DDBJ databases">
        <title>Culturing micro-colonial fungi from biological soil crusts in the Mojave desert and describing Neophaeococcomyces mojavensis, and introducing the new genera and species Taxawa tesnikishii.</title>
        <authorList>
            <person name="Kurbessoian T."/>
            <person name="Stajich J.E."/>
        </authorList>
    </citation>
    <scope>NUCLEOTIDE SEQUENCE</scope>
    <source>
        <strain evidence="1">JES_112</strain>
    </source>
</reference>
<dbReference type="EMBL" id="JAPDRQ010000054">
    <property type="protein sequence ID" value="KAJ9658157.1"/>
    <property type="molecule type" value="Genomic_DNA"/>
</dbReference>
<protein>
    <submittedName>
        <fullName evidence="1">Uncharacterized protein</fullName>
    </submittedName>
</protein>
<proteinExistence type="predicted"/>
<keyword evidence="2" id="KW-1185">Reference proteome</keyword>
<gene>
    <name evidence="1" type="ORF">H2198_003862</name>
</gene>
<evidence type="ECO:0000313" key="2">
    <source>
        <dbReference type="Proteomes" id="UP001172386"/>
    </source>
</evidence>
<name>A0ACC3AA42_9EURO</name>
<evidence type="ECO:0000313" key="1">
    <source>
        <dbReference type="EMBL" id="KAJ9658157.1"/>
    </source>
</evidence>
<sequence length="361" mass="38515">MPRARFPPTPASSTEPTAQDKAVMEGAFSLPPAAMNRSPPTSPVIQRKRTLSGSAKKEDLPPPPSRARKIIQMKPKEEPSTPTTPTTKTTSPKRKQPSATSAAGRKIARKTAHSIIERRRRSKMNEEFGVLKDMIPACKGVEMHKLAILQAGIEYVKYLQGCVDKLQNERNGGGTATRKTQVEPEEQDEEMDEPESAEQLPSAQPSPEELHYRRGSTVTTATSASTHPSPALRPSMSSSSLASQRQLPLPKTTLSTSPPPLLVQTPAQTGVSPAFNAIHFSPDLSRGYFNSVGKPSPNILPLPSSAIPMPMGVANGPTGGSVQHEGAAEATASAALMMLTNDRRGNGGRGGGMSVRDLLSH</sequence>
<dbReference type="Proteomes" id="UP001172386">
    <property type="component" value="Unassembled WGS sequence"/>
</dbReference>
<organism evidence="1 2">
    <name type="scientific">Neophaeococcomyces mojaviensis</name>
    <dbReference type="NCBI Taxonomy" id="3383035"/>
    <lineage>
        <taxon>Eukaryota</taxon>
        <taxon>Fungi</taxon>
        <taxon>Dikarya</taxon>
        <taxon>Ascomycota</taxon>
        <taxon>Pezizomycotina</taxon>
        <taxon>Eurotiomycetes</taxon>
        <taxon>Chaetothyriomycetidae</taxon>
        <taxon>Chaetothyriales</taxon>
        <taxon>Chaetothyriales incertae sedis</taxon>
        <taxon>Neophaeococcomyces</taxon>
    </lineage>
</organism>
<comment type="caution">
    <text evidence="1">The sequence shown here is derived from an EMBL/GenBank/DDBJ whole genome shotgun (WGS) entry which is preliminary data.</text>
</comment>
<accession>A0ACC3AA42</accession>